<evidence type="ECO:0000256" key="1">
    <source>
        <dbReference type="SAM" id="MobiDB-lite"/>
    </source>
</evidence>
<evidence type="ECO:0000313" key="2">
    <source>
        <dbReference type="EMBL" id="MVA74812.1"/>
    </source>
</evidence>
<accession>A0A6A9UT12</accession>
<reference evidence="2 3" key="1">
    <citation type="submission" date="2019-12" db="EMBL/GenBank/DDBJ databases">
        <title>Auraticoccus cholistani sp. nov., an actinomycete isolated from soil of Cholistan desert.</title>
        <authorList>
            <person name="Cheema M.T."/>
        </authorList>
    </citation>
    <scope>NUCLEOTIDE SEQUENCE [LARGE SCALE GENOMIC DNA]</scope>
    <source>
        <strain evidence="2 3">F435</strain>
    </source>
</reference>
<feature type="region of interest" description="Disordered" evidence="1">
    <location>
        <begin position="33"/>
        <end position="62"/>
    </location>
</feature>
<protein>
    <recommendedName>
        <fullName evidence="4">PE domain-containing protein</fullName>
    </recommendedName>
</protein>
<organism evidence="2 3">
    <name type="scientific">Auraticoccus cholistanensis</name>
    <dbReference type="NCBI Taxonomy" id="2656650"/>
    <lineage>
        <taxon>Bacteria</taxon>
        <taxon>Bacillati</taxon>
        <taxon>Actinomycetota</taxon>
        <taxon>Actinomycetes</taxon>
        <taxon>Propionibacteriales</taxon>
        <taxon>Propionibacteriaceae</taxon>
        <taxon>Auraticoccus</taxon>
    </lineage>
</organism>
<gene>
    <name evidence="2" type="ORF">GC722_02000</name>
</gene>
<feature type="compositionally biased region" description="Basic and acidic residues" evidence="1">
    <location>
        <begin position="33"/>
        <end position="45"/>
    </location>
</feature>
<comment type="caution">
    <text evidence="2">The sequence shown here is derived from an EMBL/GenBank/DDBJ whole genome shotgun (WGS) entry which is preliminary data.</text>
</comment>
<dbReference type="AlphaFoldDB" id="A0A6A9UT12"/>
<keyword evidence="3" id="KW-1185">Reference proteome</keyword>
<dbReference type="EMBL" id="WPCU01000003">
    <property type="protein sequence ID" value="MVA74812.1"/>
    <property type="molecule type" value="Genomic_DNA"/>
</dbReference>
<name>A0A6A9UT12_9ACTN</name>
<proteinExistence type="predicted"/>
<dbReference type="Proteomes" id="UP000435304">
    <property type="component" value="Unassembled WGS sequence"/>
</dbReference>
<evidence type="ECO:0000313" key="3">
    <source>
        <dbReference type="Proteomes" id="UP000435304"/>
    </source>
</evidence>
<evidence type="ECO:0008006" key="4">
    <source>
        <dbReference type="Google" id="ProtNLM"/>
    </source>
</evidence>
<dbReference type="RefSeq" id="WP_156607460.1">
    <property type="nucleotide sequence ID" value="NZ_WPCU01000003.1"/>
</dbReference>
<sequence length="115" mass="12646">MTDPSNITVDPGAIRDFARFLDAQGRRLERIRARMSESERRRPDFGAHPSAAAAERQHARAVSSAVEASTRLAVRHEELVAGTEELAKQYADLSELNRAASDEITAVMEQGAERA</sequence>